<gene>
    <name evidence="2" type="ORF">S06H3_46147</name>
</gene>
<comment type="caution">
    <text evidence="2">The sequence shown here is derived from an EMBL/GenBank/DDBJ whole genome shotgun (WGS) entry which is preliminary data.</text>
</comment>
<feature type="non-terminal residue" evidence="2">
    <location>
        <position position="79"/>
    </location>
</feature>
<protein>
    <recommendedName>
        <fullName evidence="1">GTP-binding protein TrmE N-terminal domain-containing protein</fullName>
    </recommendedName>
</protein>
<organism evidence="2">
    <name type="scientific">marine sediment metagenome</name>
    <dbReference type="NCBI Taxonomy" id="412755"/>
    <lineage>
        <taxon>unclassified sequences</taxon>
        <taxon>metagenomes</taxon>
        <taxon>ecological metagenomes</taxon>
    </lineage>
</organism>
<dbReference type="Gene3D" id="3.30.1360.120">
    <property type="entry name" value="Probable tRNA modification gtpase trme, domain 1"/>
    <property type="match status" value="1"/>
</dbReference>
<evidence type="ECO:0000259" key="1">
    <source>
        <dbReference type="Pfam" id="PF10396"/>
    </source>
</evidence>
<reference evidence="2" key="1">
    <citation type="journal article" date="2014" name="Front. Microbiol.">
        <title>High frequency of phylogenetically diverse reductive dehalogenase-homologous genes in deep subseafloor sedimentary metagenomes.</title>
        <authorList>
            <person name="Kawai M."/>
            <person name="Futagami T."/>
            <person name="Toyoda A."/>
            <person name="Takaki Y."/>
            <person name="Nishi S."/>
            <person name="Hori S."/>
            <person name="Arai W."/>
            <person name="Tsubouchi T."/>
            <person name="Morono Y."/>
            <person name="Uchiyama I."/>
            <person name="Ito T."/>
            <person name="Fujiyama A."/>
            <person name="Inagaki F."/>
            <person name="Takami H."/>
        </authorList>
    </citation>
    <scope>NUCLEOTIDE SEQUENCE</scope>
    <source>
        <strain evidence="2">Expedition CK06-06</strain>
    </source>
</reference>
<evidence type="ECO:0000313" key="2">
    <source>
        <dbReference type="EMBL" id="GAI38648.1"/>
    </source>
</evidence>
<dbReference type="InterPro" id="IPR018948">
    <property type="entry name" value="GTP-bd_TrmE_N"/>
</dbReference>
<feature type="domain" description="GTP-binding protein TrmE N-terminal" evidence="1">
    <location>
        <begin position="9"/>
        <end position="79"/>
    </location>
</feature>
<dbReference type="Pfam" id="PF10396">
    <property type="entry name" value="TrmE_N"/>
    <property type="match status" value="1"/>
</dbReference>
<accession>X1N4Z2</accession>
<sequence length="79" mass="8352">MGTFSLDDTIVAIATPLGVGGIGIVKISGPQSIPILGQLFVSPSSTTEPPATDHLPSRRLIWGHIRDPQTIHNVDEVLV</sequence>
<dbReference type="InterPro" id="IPR027266">
    <property type="entry name" value="TrmE/GcvT-like"/>
</dbReference>
<dbReference type="SUPFAM" id="SSF103025">
    <property type="entry name" value="Folate-binding domain"/>
    <property type="match status" value="1"/>
</dbReference>
<name>X1N4Z2_9ZZZZ</name>
<proteinExistence type="predicted"/>
<dbReference type="EMBL" id="BARV01028885">
    <property type="protein sequence ID" value="GAI38648.1"/>
    <property type="molecule type" value="Genomic_DNA"/>
</dbReference>
<dbReference type="AlphaFoldDB" id="X1N4Z2"/>